<dbReference type="AlphaFoldDB" id="A0A7L7L5T4"/>
<dbReference type="Gene3D" id="3.40.50.300">
    <property type="entry name" value="P-loop containing nucleotide triphosphate hydrolases"/>
    <property type="match status" value="1"/>
</dbReference>
<dbReference type="PANTHER" id="PTHR11070">
    <property type="entry name" value="UVRD / RECB / PCRA DNA HELICASE FAMILY MEMBER"/>
    <property type="match status" value="1"/>
</dbReference>
<accession>A0A7L7L5T4</accession>
<dbReference type="GO" id="GO:0000725">
    <property type="term" value="P:recombinational repair"/>
    <property type="evidence" value="ECO:0007669"/>
    <property type="project" value="TreeGrafter"/>
</dbReference>
<dbReference type="InterPro" id="IPR000212">
    <property type="entry name" value="DNA_helicase_UvrD/REP"/>
</dbReference>
<sequence>MVKQKLTGTIAVLTHTNEESLLVQQALWQQHVPARLILKEVGFSLRQLLKLKCFSHYLHTSIKKEVGFISEVDWQACKERVKCEIASSINLNLVLQVIEVYEKGSSPRRYWSEWQAYLQEVKAEDFFFPETSKVLVSTMHKAIGKEFDHVFLLLKEYKLTSEDRKRVVYVAITRARLSMRIHTDQFFFNQLRGPSLPLRMMLLSTRSPKPFSWNQA</sequence>
<dbReference type="GO" id="GO:0003677">
    <property type="term" value="F:DNA binding"/>
    <property type="evidence" value="ECO:0007669"/>
    <property type="project" value="InterPro"/>
</dbReference>
<reference evidence="3 4" key="1">
    <citation type="submission" date="2020-08" db="EMBL/GenBank/DDBJ databases">
        <title>Adhaeribacter dokdonensis sp. nov., isolated from the rhizosphere of Elymus tsukushiensis, a plant native to the Dokdo Islands, Republic of Korea.</title>
        <authorList>
            <person name="Ghim S.Y."/>
        </authorList>
    </citation>
    <scope>NUCLEOTIDE SEQUENCE [LARGE SCALE GENOMIC DNA]</scope>
    <source>
        <strain evidence="3 4">KUDC8001</strain>
    </source>
</reference>
<dbReference type="Pfam" id="PF01443">
    <property type="entry name" value="Viral_helicase1"/>
    <property type="match status" value="1"/>
</dbReference>
<dbReference type="EMBL" id="CP055153">
    <property type="protein sequence ID" value="QMU28176.1"/>
    <property type="molecule type" value="Genomic_DNA"/>
</dbReference>
<dbReference type="GO" id="GO:0043138">
    <property type="term" value="F:3'-5' DNA helicase activity"/>
    <property type="evidence" value="ECO:0007669"/>
    <property type="project" value="TreeGrafter"/>
</dbReference>
<proteinExistence type="predicted"/>
<dbReference type="Proteomes" id="UP000514509">
    <property type="component" value="Chromosome"/>
</dbReference>
<dbReference type="PANTHER" id="PTHR11070:SF2">
    <property type="entry name" value="ATP-DEPENDENT DNA HELICASE SRS2"/>
    <property type="match status" value="1"/>
</dbReference>
<dbReference type="KEGG" id="add:HUW48_09040"/>
<keyword evidence="3" id="KW-0067">ATP-binding</keyword>
<evidence type="ECO:0000313" key="3">
    <source>
        <dbReference type="EMBL" id="QMU28176.1"/>
    </source>
</evidence>
<name>A0A7L7L5T4_9BACT</name>
<dbReference type="GO" id="GO:0005524">
    <property type="term" value="F:ATP binding"/>
    <property type="evidence" value="ECO:0007669"/>
    <property type="project" value="UniProtKB-KW"/>
</dbReference>
<keyword evidence="3" id="KW-0547">Nucleotide-binding</keyword>
<dbReference type="InterPro" id="IPR027417">
    <property type="entry name" value="P-loop_NTPase"/>
</dbReference>
<feature type="domain" description="(+)RNA virus helicase C-terminal" evidence="2">
    <location>
        <begin position="106"/>
        <end position="182"/>
    </location>
</feature>
<dbReference type="GO" id="GO:0016787">
    <property type="term" value="F:hydrolase activity"/>
    <property type="evidence" value="ECO:0007669"/>
    <property type="project" value="UniProtKB-KW"/>
</dbReference>
<dbReference type="InterPro" id="IPR027351">
    <property type="entry name" value="(+)RNA_virus_helicase_core_dom"/>
</dbReference>
<evidence type="ECO:0000259" key="2">
    <source>
        <dbReference type="Pfam" id="PF01443"/>
    </source>
</evidence>
<organism evidence="3 4">
    <name type="scientific">Adhaeribacter radiodurans</name>
    <dbReference type="NCBI Taxonomy" id="2745197"/>
    <lineage>
        <taxon>Bacteria</taxon>
        <taxon>Pseudomonadati</taxon>
        <taxon>Bacteroidota</taxon>
        <taxon>Cytophagia</taxon>
        <taxon>Cytophagales</taxon>
        <taxon>Hymenobacteraceae</taxon>
        <taxon>Adhaeribacter</taxon>
    </lineage>
</organism>
<evidence type="ECO:0000313" key="4">
    <source>
        <dbReference type="Proteomes" id="UP000514509"/>
    </source>
</evidence>
<gene>
    <name evidence="3" type="ORF">HUW48_09040</name>
</gene>
<evidence type="ECO:0000256" key="1">
    <source>
        <dbReference type="ARBA" id="ARBA00034923"/>
    </source>
</evidence>
<keyword evidence="4" id="KW-1185">Reference proteome</keyword>
<protein>
    <recommendedName>
        <fullName evidence="1">DNA 3'-5' helicase II</fullName>
    </recommendedName>
</protein>
<dbReference type="SUPFAM" id="SSF52540">
    <property type="entry name" value="P-loop containing nucleoside triphosphate hydrolases"/>
    <property type="match status" value="1"/>
</dbReference>